<dbReference type="Proteomes" id="UP000319255">
    <property type="component" value="Unassembled WGS sequence"/>
</dbReference>
<dbReference type="EMBL" id="VFRP01000004">
    <property type="protein sequence ID" value="TPE52173.1"/>
    <property type="molecule type" value="Genomic_DNA"/>
</dbReference>
<dbReference type="SUPFAM" id="SSF109604">
    <property type="entry name" value="HD-domain/PDEase-like"/>
    <property type="match status" value="1"/>
</dbReference>
<dbReference type="PANTHER" id="PTHR30005:SF0">
    <property type="entry name" value="RETROGRADE REGULATION PROTEIN 2"/>
    <property type="match status" value="1"/>
</dbReference>
<dbReference type="SUPFAM" id="SSF53067">
    <property type="entry name" value="Actin-like ATPase domain"/>
    <property type="match status" value="2"/>
</dbReference>
<reference evidence="3 4" key="1">
    <citation type="submission" date="2019-06" db="EMBL/GenBank/DDBJ databases">
        <title>A novel bacterium of genus Amaricoccus, isolated from marine sediment.</title>
        <authorList>
            <person name="Huang H."/>
            <person name="Mo K."/>
            <person name="Hu Y."/>
        </authorList>
    </citation>
    <scope>NUCLEOTIDE SEQUENCE [LARGE SCALE GENOMIC DNA]</scope>
    <source>
        <strain evidence="3 4">HB172011</strain>
    </source>
</reference>
<dbReference type="CDD" id="cd24052">
    <property type="entry name" value="ASKHA_NBD_HpPPX-GppA-like"/>
    <property type="match status" value="1"/>
</dbReference>
<evidence type="ECO:0000313" key="4">
    <source>
        <dbReference type="Proteomes" id="UP000319255"/>
    </source>
</evidence>
<dbReference type="PANTHER" id="PTHR30005">
    <property type="entry name" value="EXOPOLYPHOSPHATASE"/>
    <property type="match status" value="1"/>
</dbReference>
<organism evidence="3 4">
    <name type="scientific">Amaricoccus solimangrovi</name>
    <dbReference type="NCBI Taxonomy" id="2589815"/>
    <lineage>
        <taxon>Bacteria</taxon>
        <taxon>Pseudomonadati</taxon>
        <taxon>Pseudomonadota</taxon>
        <taxon>Alphaproteobacteria</taxon>
        <taxon>Rhodobacterales</taxon>
        <taxon>Paracoccaceae</taxon>
        <taxon>Amaricoccus</taxon>
    </lineage>
</organism>
<feature type="domain" description="Exopolyphosphatase C-terminal" evidence="2">
    <location>
        <begin position="323"/>
        <end position="495"/>
    </location>
</feature>
<sequence length="508" mass="55509">MTRRGTLDRAIPGVPELDKARLERIGVIDVGSNSVRLVVFDGMARSPAYFYNEKVLCGLGAGMSETGRLSPAGWESALRALHRFAALAERMNLSGMIAVATAAVREAEDGPAFCDQVRRETGVTLHIASGSEEARLSTQGVLLGWPDAEGLVCDIGGASVELAHVSGGRMVHGATSPLGPLKLADFTDAEKREKYLRKTAKALRKAVPEAAPRLYLVGGSWRAIARLDMERVDYPLKVLHAYEPPVDQLRETLDWIQTQEQSRMSDMTGTSAARLSLVPLASLVLRELLRRIEPGRVVISAYGLREGLLYRQMPAEMRGLDPLIEACRHQELLSARAPGFGDALHEWLLPLFPEAGAAERRLIHAAALLHDVNWRAHPDYRAEVSYESVARANMAGIDHPERIFLGLALLNRYKTVGPSDEASRYAALLPKERAAEAVILGRAMRLGAMLSGSSVGVLEHARIERENDALVLALRGPAREFGGEAVERRLHSLASRLQCEARIDLLDA</sequence>
<dbReference type="AlphaFoldDB" id="A0A501WQX3"/>
<evidence type="ECO:0000259" key="2">
    <source>
        <dbReference type="Pfam" id="PF21697"/>
    </source>
</evidence>
<proteinExistence type="predicted"/>
<dbReference type="Gene3D" id="3.30.420.150">
    <property type="entry name" value="Exopolyphosphatase. Domain 2"/>
    <property type="match status" value="1"/>
</dbReference>
<evidence type="ECO:0000313" key="3">
    <source>
        <dbReference type="EMBL" id="TPE52173.1"/>
    </source>
</evidence>
<comment type="caution">
    <text evidence="3">The sequence shown here is derived from an EMBL/GenBank/DDBJ whole genome shotgun (WGS) entry which is preliminary data.</text>
</comment>
<protein>
    <submittedName>
        <fullName evidence="3">Ppx/GppA family phosphatase</fullName>
    </submittedName>
</protein>
<dbReference type="RefSeq" id="WP_140453415.1">
    <property type="nucleotide sequence ID" value="NZ_VFRP01000004.1"/>
</dbReference>
<keyword evidence="4" id="KW-1185">Reference proteome</keyword>
<dbReference type="Pfam" id="PF02541">
    <property type="entry name" value="Ppx-GppA"/>
    <property type="match status" value="1"/>
</dbReference>
<feature type="domain" description="Ppx/GppA phosphatase N-terminal" evidence="1">
    <location>
        <begin position="47"/>
        <end position="315"/>
    </location>
</feature>
<name>A0A501WQX3_9RHOB</name>
<dbReference type="OrthoDB" id="3698573at2"/>
<dbReference type="GO" id="GO:0016462">
    <property type="term" value="F:pyrophosphatase activity"/>
    <property type="evidence" value="ECO:0007669"/>
    <property type="project" value="TreeGrafter"/>
</dbReference>
<dbReference type="Gene3D" id="3.30.420.40">
    <property type="match status" value="1"/>
</dbReference>
<dbReference type="InterPro" id="IPR003695">
    <property type="entry name" value="Ppx_GppA_N"/>
</dbReference>
<gene>
    <name evidence="3" type="ORF">FJM51_07045</name>
</gene>
<dbReference type="InterPro" id="IPR048951">
    <property type="entry name" value="Ppx_C"/>
</dbReference>
<dbReference type="InterPro" id="IPR043129">
    <property type="entry name" value="ATPase_NBD"/>
</dbReference>
<dbReference type="Pfam" id="PF21697">
    <property type="entry name" value="Ppx_C"/>
    <property type="match status" value="1"/>
</dbReference>
<accession>A0A501WQX3</accession>
<evidence type="ECO:0000259" key="1">
    <source>
        <dbReference type="Pfam" id="PF02541"/>
    </source>
</evidence>
<dbReference type="Gene3D" id="1.10.3210.10">
    <property type="entry name" value="Hypothetical protein af1432"/>
    <property type="match status" value="1"/>
</dbReference>
<dbReference type="InterPro" id="IPR050273">
    <property type="entry name" value="GppA/Ppx_hydrolase"/>
</dbReference>